<dbReference type="Pfam" id="PF00990">
    <property type="entry name" value="GGDEF"/>
    <property type="match status" value="1"/>
</dbReference>
<dbReference type="PANTHER" id="PTHR45138:SF9">
    <property type="entry name" value="DIGUANYLATE CYCLASE DGCM-RELATED"/>
    <property type="match status" value="1"/>
</dbReference>
<feature type="transmembrane region" description="Helical" evidence="9">
    <location>
        <begin position="254"/>
        <end position="274"/>
    </location>
</feature>
<evidence type="ECO:0000256" key="9">
    <source>
        <dbReference type="SAM" id="Phobius"/>
    </source>
</evidence>
<evidence type="ECO:0000259" key="10">
    <source>
        <dbReference type="PROSITE" id="PS50887"/>
    </source>
</evidence>
<dbReference type="InterPro" id="IPR000160">
    <property type="entry name" value="GGDEF_dom"/>
</dbReference>
<proteinExistence type="predicted"/>
<comment type="caution">
    <text evidence="11">The sequence shown here is derived from an EMBL/GenBank/DDBJ whole genome shotgun (WGS) entry which is preliminary data.</text>
</comment>
<feature type="transmembrane region" description="Helical" evidence="9">
    <location>
        <begin position="228"/>
        <end position="247"/>
    </location>
</feature>
<evidence type="ECO:0000256" key="5">
    <source>
        <dbReference type="ARBA" id="ARBA00022692"/>
    </source>
</evidence>
<evidence type="ECO:0000313" key="11">
    <source>
        <dbReference type="EMBL" id="RFF31746.1"/>
    </source>
</evidence>
<dbReference type="AlphaFoldDB" id="A0A3E1KBH8"/>
<gene>
    <name evidence="11" type="ORF">DZC52_03615</name>
</gene>
<keyword evidence="5 9" id="KW-0812">Transmembrane</keyword>
<keyword evidence="7 9" id="KW-0472">Membrane</keyword>
<dbReference type="PANTHER" id="PTHR45138">
    <property type="entry name" value="REGULATORY COMPONENTS OF SENSORY TRANSDUCTION SYSTEM"/>
    <property type="match status" value="1"/>
</dbReference>
<dbReference type="EMBL" id="QUZK01000016">
    <property type="protein sequence ID" value="RFF31746.1"/>
    <property type="molecule type" value="Genomic_DNA"/>
</dbReference>
<comment type="cofactor">
    <cofactor evidence="1">
        <name>Mg(2+)</name>
        <dbReference type="ChEBI" id="CHEBI:18420"/>
    </cofactor>
</comment>
<evidence type="ECO:0000256" key="2">
    <source>
        <dbReference type="ARBA" id="ARBA00004651"/>
    </source>
</evidence>
<comment type="catalytic activity">
    <reaction evidence="8">
        <text>2 GTP = 3',3'-c-di-GMP + 2 diphosphate</text>
        <dbReference type="Rhea" id="RHEA:24898"/>
        <dbReference type="ChEBI" id="CHEBI:33019"/>
        <dbReference type="ChEBI" id="CHEBI:37565"/>
        <dbReference type="ChEBI" id="CHEBI:58805"/>
        <dbReference type="EC" id="2.7.7.65"/>
    </reaction>
</comment>
<comment type="subcellular location">
    <subcellularLocation>
        <location evidence="2">Cell membrane</location>
        <topology evidence="2">Multi-pass membrane protein</topology>
    </subcellularLocation>
</comment>
<dbReference type="EC" id="2.7.7.65" evidence="3"/>
<dbReference type="Proteomes" id="UP000260351">
    <property type="component" value="Unassembled WGS sequence"/>
</dbReference>
<feature type="domain" description="GGDEF" evidence="10">
    <location>
        <begin position="343"/>
        <end position="472"/>
    </location>
</feature>
<evidence type="ECO:0000256" key="1">
    <source>
        <dbReference type="ARBA" id="ARBA00001946"/>
    </source>
</evidence>
<dbReference type="GO" id="GO:0052621">
    <property type="term" value="F:diguanylate cyclase activity"/>
    <property type="evidence" value="ECO:0007669"/>
    <property type="project" value="UniProtKB-EC"/>
</dbReference>
<dbReference type="PROSITE" id="PS50887">
    <property type="entry name" value="GGDEF"/>
    <property type="match status" value="1"/>
</dbReference>
<dbReference type="InterPro" id="IPR029787">
    <property type="entry name" value="Nucleotide_cyclase"/>
</dbReference>
<evidence type="ECO:0000313" key="12">
    <source>
        <dbReference type="Proteomes" id="UP000260351"/>
    </source>
</evidence>
<dbReference type="FunFam" id="3.30.70.270:FF:000001">
    <property type="entry name" value="Diguanylate cyclase domain protein"/>
    <property type="match status" value="1"/>
</dbReference>
<dbReference type="Gene3D" id="3.30.70.270">
    <property type="match status" value="1"/>
</dbReference>
<dbReference type="InterPro" id="IPR050469">
    <property type="entry name" value="Diguanylate_Cyclase"/>
</dbReference>
<reference evidence="11 12" key="1">
    <citation type="submission" date="2018-08" db="EMBL/GenBank/DDBJ databases">
        <title>Wenzhouxiangella salilacus sp. nov., a novel bacterium isolated from a saline lake in Xinjiang Province, China.</title>
        <authorList>
            <person name="Han S."/>
        </authorList>
    </citation>
    <scope>NUCLEOTIDE SEQUENCE [LARGE SCALE GENOMIC DNA]</scope>
    <source>
        <strain evidence="11 12">XDB06</strain>
    </source>
</reference>
<protein>
    <recommendedName>
        <fullName evidence="3">diguanylate cyclase</fullName>
        <ecNumber evidence="3">2.7.7.65</ecNumber>
    </recommendedName>
</protein>
<feature type="transmembrane region" description="Helical" evidence="9">
    <location>
        <begin position="159"/>
        <end position="182"/>
    </location>
</feature>
<dbReference type="NCBIfam" id="TIGR00254">
    <property type="entry name" value="GGDEF"/>
    <property type="match status" value="1"/>
</dbReference>
<dbReference type="GO" id="GO:1902201">
    <property type="term" value="P:negative regulation of bacterial-type flagellum-dependent cell motility"/>
    <property type="evidence" value="ECO:0007669"/>
    <property type="project" value="TreeGrafter"/>
</dbReference>
<dbReference type="GO" id="GO:0043709">
    <property type="term" value="P:cell adhesion involved in single-species biofilm formation"/>
    <property type="evidence" value="ECO:0007669"/>
    <property type="project" value="TreeGrafter"/>
</dbReference>
<feature type="transmembrane region" description="Helical" evidence="9">
    <location>
        <begin position="280"/>
        <end position="304"/>
    </location>
</feature>
<dbReference type="RefSeq" id="WP_116649758.1">
    <property type="nucleotide sequence ID" value="NZ_QUZK01000016.1"/>
</dbReference>
<feature type="transmembrane region" description="Helical" evidence="9">
    <location>
        <begin position="60"/>
        <end position="79"/>
    </location>
</feature>
<evidence type="ECO:0000256" key="4">
    <source>
        <dbReference type="ARBA" id="ARBA00022475"/>
    </source>
</evidence>
<dbReference type="CDD" id="cd01949">
    <property type="entry name" value="GGDEF"/>
    <property type="match status" value="1"/>
</dbReference>
<sequence length="473" mass="51243">MNHLTQTQRLLSGTGLAVAWLAVWGLGHLAEFTAHASVWYPPSALTFAALLVIGFRSVPYLFVANFIATLWSVWIYDISASGPEIVAGGIANAIAHIGCYGIGAALLQRIADRQKHSLPRIVIAFLGIATGASMAATITVISSLVIFGLLEARAVAETWLAFWIGDFVALVVLGPLCGALLLKLERSPVFWIEPLDVVRQDSLTGAFGLKLLITAVVGTAAMVATASIGTVESAFLIFFLLIPQMWLTHSESPLGTAVSLAAISFLIILWLGVLDLAEFVFIYQFAIAIVATTAYFGIAIPLLASDNEQLRERLMFDRLTGATSRDLLYFQAGQELARARRGATSCLAVVDLDRFKDINDRHGHTRGDRSLVELATIMRRETRSTDVVARYGGDEFVIVFPDTTVDDARERLEALLDEVRSSTAVPGVHLTASVGLTESVPEDDFASWFERADAALLLAKRRGRDRVEVNAVG</sequence>
<dbReference type="SUPFAM" id="SSF55073">
    <property type="entry name" value="Nucleotide cyclase"/>
    <property type="match status" value="1"/>
</dbReference>
<keyword evidence="12" id="KW-1185">Reference proteome</keyword>
<accession>A0A3E1KBH8</accession>
<dbReference type="InterPro" id="IPR007895">
    <property type="entry name" value="MASE1"/>
</dbReference>
<organism evidence="11 12">
    <name type="scientific">Wenzhouxiangella sediminis</name>
    <dbReference type="NCBI Taxonomy" id="1792836"/>
    <lineage>
        <taxon>Bacteria</taxon>
        <taxon>Pseudomonadati</taxon>
        <taxon>Pseudomonadota</taxon>
        <taxon>Gammaproteobacteria</taxon>
        <taxon>Chromatiales</taxon>
        <taxon>Wenzhouxiangellaceae</taxon>
        <taxon>Wenzhouxiangella</taxon>
    </lineage>
</organism>
<evidence type="ECO:0000256" key="3">
    <source>
        <dbReference type="ARBA" id="ARBA00012528"/>
    </source>
</evidence>
<feature type="transmembrane region" description="Helical" evidence="9">
    <location>
        <begin position="119"/>
        <end position="147"/>
    </location>
</feature>
<dbReference type="OrthoDB" id="9803824at2"/>
<feature type="transmembrane region" description="Helical" evidence="9">
    <location>
        <begin position="85"/>
        <end position="107"/>
    </location>
</feature>
<keyword evidence="4" id="KW-1003">Cell membrane</keyword>
<dbReference type="Pfam" id="PF05231">
    <property type="entry name" value="MASE1"/>
    <property type="match status" value="1"/>
</dbReference>
<evidence type="ECO:0000256" key="8">
    <source>
        <dbReference type="ARBA" id="ARBA00034247"/>
    </source>
</evidence>
<evidence type="ECO:0000256" key="6">
    <source>
        <dbReference type="ARBA" id="ARBA00022989"/>
    </source>
</evidence>
<keyword evidence="6 9" id="KW-1133">Transmembrane helix</keyword>
<dbReference type="GO" id="GO:0005886">
    <property type="term" value="C:plasma membrane"/>
    <property type="evidence" value="ECO:0007669"/>
    <property type="project" value="UniProtKB-SubCell"/>
</dbReference>
<evidence type="ECO:0000256" key="7">
    <source>
        <dbReference type="ARBA" id="ARBA00023136"/>
    </source>
</evidence>
<dbReference type="SMART" id="SM00267">
    <property type="entry name" value="GGDEF"/>
    <property type="match status" value="1"/>
</dbReference>
<name>A0A3E1KBH8_9GAMM</name>
<dbReference type="InterPro" id="IPR043128">
    <property type="entry name" value="Rev_trsase/Diguanyl_cyclase"/>
</dbReference>